<name>A0A834E1F4_9CHIR</name>
<evidence type="ECO:0000256" key="1">
    <source>
        <dbReference type="SAM" id="MobiDB-lite"/>
    </source>
</evidence>
<gene>
    <name evidence="2" type="ORF">HJG60_011732</name>
</gene>
<protein>
    <submittedName>
        <fullName evidence="2">Uncharacterized protein</fullName>
    </submittedName>
</protein>
<proteinExistence type="predicted"/>
<feature type="region of interest" description="Disordered" evidence="1">
    <location>
        <begin position="1"/>
        <end position="45"/>
    </location>
</feature>
<accession>A0A834E1F4</accession>
<feature type="compositionally biased region" description="Polar residues" evidence="1">
    <location>
        <begin position="1"/>
        <end position="13"/>
    </location>
</feature>
<organism evidence="2 3">
    <name type="scientific">Phyllostomus discolor</name>
    <name type="common">pale spear-nosed bat</name>
    <dbReference type="NCBI Taxonomy" id="89673"/>
    <lineage>
        <taxon>Eukaryota</taxon>
        <taxon>Metazoa</taxon>
        <taxon>Chordata</taxon>
        <taxon>Craniata</taxon>
        <taxon>Vertebrata</taxon>
        <taxon>Euteleostomi</taxon>
        <taxon>Mammalia</taxon>
        <taxon>Eutheria</taxon>
        <taxon>Laurasiatheria</taxon>
        <taxon>Chiroptera</taxon>
        <taxon>Yangochiroptera</taxon>
        <taxon>Phyllostomidae</taxon>
        <taxon>Phyllostominae</taxon>
        <taxon>Phyllostomus</taxon>
    </lineage>
</organism>
<dbReference type="AlphaFoldDB" id="A0A834E1F4"/>
<comment type="caution">
    <text evidence="2">The sequence shown here is derived from an EMBL/GenBank/DDBJ whole genome shotgun (WGS) entry which is preliminary data.</text>
</comment>
<reference evidence="2 3" key="1">
    <citation type="journal article" date="2020" name="Nature">
        <title>Six reference-quality genomes reveal evolution of bat adaptations.</title>
        <authorList>
            <person name="Jebb D."/>
            <person name="Huang Z."/>
            <person name="Pippel M."/>
            <person name="Hughes G.M."/>
            <person name="Lavrichenko K."/>
            <person name="Devanna P."/>
            <person name="Winkler S."/>
            <person name="Jermiin L.S."/>
            <person name="Skirmuntt E.C."/>
            <person name="Katzourakis A."/>
            <person name="Burkitt-Gray L."/>
            <person name="Ray D.A."/>
            <person name="Sullivan K.A.M."/>
            <person name="Roscito J.G."/>
            <person name="Kirilenko B.M."/>
            <person name="Davalos L.M."/>
            <person name="Corthals A.P."/>
            <person name="Power M.L."/>
            <person name="Jones G."/>
            <person name="Ransome R.D."/>
            <person name="Dechmann D.K.N."/>
            <person name="Locatelli A.G."/>
            <person name="Puechmaille S.J."/>
            <person name="Fedrigo O."/>
            <person name="Jarvis E.D."/>
            <person name="Hiller M."/>
            <person name="Vernes S.C."/>
            <person name="Myers E.W."/>
            <person name="Teeling E.C."/>
        </authorList>
    </citation>
    <scope>NUCLEOTIDE SEQUENCE [LARGE SCALE GENOMIC DNA]</scope>
    <source>
        <strain evidence="2">Bat1K_MPI-CBG_1</strain>
    </source>
</reference>
<dbReference type="Proteomes" id="UP000664940">
    <property type="component" value="Unassembled WGS sequence"/>
</dbReference>
<dbReference type="EMBL" id="JABVXQ010000007">
    <property type="protein sequence ID" value="KAF6100026.1"/>
    <property type="molecule type" value="Genomic_DNA"/>
</dbReference>
<evidence type="ECO:0000313" key="2">
    <source>
        <dbReference type="EMBL" id="KAF6100026.1"/>
    </source>
</evidence>
<sequence>MSQLSGAVASGNSPVRALRVEPSSPIPWGHSPEAPTFIQSSLGQPGPGKVIPVSSSGQPPHPPLHVGGRGTCRVDPPSQEQVRGWWVTWWSGQNHTPGQGWLGAKGLPEECLICAAGNPGPLGYCVLSVLGGGLSRPCCMCVWSGEIHKGLRPSKDRALRLSPWWLGPI</sequence>
<evidence type="ECO:0000313" key="3">
    <source>
        <dbReference type="Proteomes" id="UP000664940"/>
    </source>
</evidence>